<name>A0A151PJA4_ALLMI</name>
<evidence type="ECO:0000256" key="3">
    <source>
        <dbReference type="SAM" id="MobiDB-lite"/>
    </source>
</evidence>
<accession>A0A151PJA4</accession>
<feature type="coiled-coil region" evidence="2">
    <location>
        <begin position="223"/>
        <end position="257"/>
    </location>
</feature>
<dbReference type="Proteomes" id="UP000050525">
    <property type="component" value="Unassembled WGS sequence"/>
</dbReference>
<evidence type="ECO:0000313" key="6">
    <source>
        <dbReference type="Proteomes" id="UP000050525"/>
    </source>
</evidence>
<proteinExistence type="predicted"/>
<evidence type="ECO:0000259" key="4">
    <source>
        <dbReference type="Pfam" id="PF13863"/>
    </source>
</evidence>
<dbReference type="PANTHER" id="PTHR21683:SF7">
    <property type="entry name" value="COILED-COIL DOMAIN-CONTAINING PROTEIN 38"/>
    <property type="match status" value="1"/>
</dbReference>
<dbReference type="Pfam" id="PF13863">
    <property type="entry name" value="DUF4200"/>
    <property type="match status" value="1"/>
</dbReference>
<dbReference type="InterPro" id="IPR051147">
    <property type="entry name" value="CFAP_domain-containing"/>
</dbReference>
<sequence length="580" mass="66835">MAGRGLGRAPPPHGSPPCRTQPAESVIDRQLPRARTASTARAPSASLQSIRLPSVDLDNKNRSNPPTPLSSKPPFYTSVERAEREKAELLGKIVKVHKKQTFASRVKRRQSRRALNLELEEEIHIPEENEYARSDPSRAFTVAKTCHTNKQSVRNFINERKEIFRLQYAITVKQGTIEELERTALQKEKEFRVAEEKLKEDAIAFEEFLKANDGSSANAAKIVAQEKKSKEQAAGELKSALNELRVVQRQIAEAEVCLNDYLYYEAFLMKLSPKEWQDEQNAKKKKARVEKLHKPQCGPLPSKKLSGSNLALPEFQSILTNRKMSSPRYDNEKNFTDYECFLDDLNCDMEPEIYFSDPKQLLEIFTDLEEQNLALIRDTEDLAEIRDDIKQTTKSIKLKIDEKVNILLAQKETLEAACLREEEKSAELALRAKMFSFGEFNPEVQDKTLHMLRKKIEEVYRVSSGEMETTHISAIEMLRQIENRVEELCDIIETIPKETIEAIEKTKRKERRQRLREEKAKEAKKIQEERLKCSLQRAIAEPKKKVGRPLVYRSKPPDLKKDAGRQNIITKTQEDAWFFI</sequence>
<gene>
    <name evidence="5" type="primary">CCDC38</name>
    <name evidence="5" type="ORF">Y1Q_0010249</name>
</gene>
<dbReference type="AlphaFoldDB" id="A0A151PJA4"/>
<organism evidence="5 6">
    <name type="scientific">Alligator mississippiensis</name>
    <name type="common">American alligator</name>
    <dbReference type="NCBI Taxonomy" id="8496"/>
    <lineage>
        <taxon>Eukaryota</taxon>
        <taxon>Metazoa</taxon>
        <taxon>Chordata</taxon>
        <taxon>Craniata</taxon>
        <taxon>Vertebrata</taxon>
        <taxon>Euteleostomi</taxon>
        <taxon>Archelosauria</taxon>
        <taxon>Archosauria</taxon>
        <taxon>Crocodylia</taxon>
        <taxon>Alligatoridae</taxon>
        <taxon>Alligatorinae</taxon>
        <taxon>Alligator</taxon>
    </lineage>
</organism>
<protein>
    <submittedName>
        <fullName evidence="5">Coiled-coil domain-containing protein 38 isoform B</fullName>
    </submittedName>
</protein>
<comment type="caution">
    <text evidence="5">The sequence shown here is derived from an EMBL/GenBank/DDBJ whole genome shotgun (WGS) entry which is preliminary data.</text>
</comment>
<feature type="compositionally biased region" description="Low complexity" evidence="3">
    <location>
        <begin position="33"/>
        <end position="46"/>
    </location>
</feature>
<feature type="region of interest" description="Disordered" evidence="3">
    <location>
        <begin position="1"/>
        <end position="75"/>
    </location>
</feature>
<dbReference type="STRING" id="8496.A0A151PJA4"/>
<keyword evidence="1 2" id="KW-0175">Coiled coil</keyword>
<dbReference type="EMBL" id="AKHW03000107">
    <property type="protein sequence ID" value="KYO49110.1"/>
    <property type="molecule type" value="Genomic_DNA"/>
</dbReference>
<reference evidence="5 6" key="1">
    <citation type="journal article" date="2012" name="Genome Biol.">
        <title>Sequencing three crocodilian genomes to illuminate the evolution of archosaurs and amniotes.</title>
        <authorList>
            <person name="St John J.A."/>
            <person name="Braun E.L."/>
            <person name="Isberg S.R."/>
            <person name="Miles L.G."/>
            <person name="Chong A.Y."/>
            <person name="Gongora J."/>
            <person name="Dalzell P."/>
            <person name="Moran C."/>
            <person name="Bed'hom B."/>
            <person name="Abzhanov A."/>
            <person name="Burgess S.C."/>
            <person name="Cooksey A.M."/>
            <person name="Castoe T.A."/>
            <person name="Crawford N.G."/>
            <person name="Densmore L.D."/>
            <person name="Drew J.C."/>
            <person name="Edwards S.V."/>
            <person name="Faircloth B.C."/>
            <person name="Fujita M.K."/>
            <person name="Greenwold M.J."/>
            <person name="Hoffmann F.G."/>
            <person name="Howard J.M."/>
            <person name="Iguchi T."/>
            <person name="Janes D.E."/>
            <person name="Khan S.Y."/>
            <person name="Kohno S."/>
            <person name="de Koning A.J."/>
            <person name="Lance S.L."/>
            <person name="McCarthy F.M."/>
            <person name="McCormack J.E."/>
            <person name="Merchant M.E."/>
            <person name="Peterson D.G."/>
            <person name="Pollock D.D."/>
            <person name="Pourmand N."/>
            <person name="Raney B.J."/>
            <person name="Roessler K.A."/>
            <person name="Sanford J.R."/>
            <person name="Sawyer R.H."/>
            <person name="Schmidt C.J."/>
            <person name="Triplett E.W."/>
            <person name="Tuberville T.D."/>
            <person name="Venegas-Anaya M."/>
            <person name="Howard J.T."/>
            <person name="Jarvis E.D."/>
            <person name="Guillette L.J.Jr."/>
            <person name="Glenn T.C."/>
            <person name="Green R.E."/>
            <person name="Ray D.A."/>
        </authorList>
    </citation>
    <scope>NUCLEOTIDE SEQUENCE [LARGE SCALE GENOMIC DNA]</scope>
    <source>
        <strain evidence="5">KSC_2009_1</strain>
    </source>
</reference>
<evidence type="ECO:0000256" key="1">
    <source>
        <dbReference type="ARBA" id="ARBA00023054"/>
    </source>
</evidence>
<feature type="coiled-coil region" evidence="2">
    <location>
        <begin position="500"/>
        <end position="532"/>
    </location>
</feature>
<dbReference type="PANTHER" id="PTHR21683">
    <property type="entry name" value="COILED-COIL DOMAIN-CONTAINING PROTEIN 42 LIKE-2-LIKE-RELATED"/>
    <property type="match status" value="1"/>
</dbReference>
<evidence type="ECO:0000313" key="5">
    <source>
        <dbReference type="EMBL" id="KYO49110.1"/>
    </source>
</evidence>
<feature type="domain" description="DUF4200" evidence="4">
    <location>
        <begin position="156"/>
        <end position="274"/>
    </location>
</feature>
<evidence type="ECO:0000256" key="2">
    <source>
        <dbReference type="SAM" id="Coils"/>
    </source>
</evidence>
<keyword evidence="6" id="KW-1185">Reference proteome</keyword>
<dbReference type="InterPro" id="IPR025252">
    <property type="entry name" value="DUF4200"/>
</dbReference>
<dbReference type="GO" id="GO:0005813">
    <property type="term" value="C:centrosome"/>
    <property type="evidence" value="ECO:0007669"/>
    <property type="project" value="TreeGrafter"/>
</dbReference>